<gene>
    <name evidence="2" type="ORF">ATO7_00245</name>
</gene>
<dbReference type="Proteomes" id="UP000192342">
    <property type="component" value="Unassembled WGS sequence"/>
</dbReference>
<reference evidence="2 3" key="1">
    <citation type="submission" date="2013-04" db="EMBL/GenBank/DDBJ databases">
        <title>Oceanococcus atlanticus 22II-S10r2 Genome Sequencing.</title>
        <authorList>
            <person name="Lai Q."/>
            <person name="Li G."/>
            <person name="Shao Z."/>
        </authorList>
    </citation>
    <scope>NUCLEOTIDE SEQUENCE [LARGE SCALE GENOMIC DNA]</scope>
    <source>
        <strain evidence="2 3">22II-S10r2</strain>
    </source>
</reference>
<feature type="signal peptide" evidence="1">
    <location>
        <begin position="1"/>
        <end position="22"/>
    </location>
</feature>
<feature type="chain" id="PRO_5013095901" evidence="1">
    <location>
        <begin position="23"/>
        <end position="260"/>
    </location>
</feature>
<sequence>MNRHLHSASFIALLATSTLAQAWQIEASGSYTDFDGADDAQLGVLGSYHFKPVNDADKARAESAFLARSSQLFAGYTTFDEADADGLGVGGELFFEDLYARGSLTQIDVGIDDGTAIDLRVGFLPRDGVLLSLGYNDIGLDIVDVSMLSLNAKWVQSLDQGMAYNAEASIAKVDGFGDPITYMLGGDLYLNQDLSVGLAYRDSDADNANEEWELRARLFVVPTLSLALAYAMQDGGSAMGAATGIGGAGDRITVSLAGRF</sequence>
<evidence type="ECO:0000313" key="3">
    <source>
        <dbReference type="Proteomes" id="UP000192342"/>
    </source>
</evidence>
<evidence type="ECO:0000313" key="2">
    <source>
        <dbReference type="EMBL" id="ORE88258.1"/>
    </source>
</evidence>
<name>A0A1Y1SF77_9GAMM</name>
<dbReference type="RefSeq" id="WP_083558916.1">
    <property type="nucleotide sequence ID" value="NZ_AQQV01000001.1"/>
</dbReference>
<dbReference type="Pfam" id="PF16956">
    <property type="entry name" value="Porin_7"/>
    <property type="match status" value="1"/>
</dbReference>
<protein>
    <submittedName>
        <fullName evidence="2">Putative porin</fullName>
    </submittedName>
</protein>
<keyword evidence="3" id="KW-1185">Reference proteome</keyword>
<accession>A0A1Y1SF77</accession>
<dbReference type="InterPro" id="IPR031593">
    <property type="entry name" value="Porin_7"/>
</dbReference>
<comment type="caution">
    <text evidence="2">The sequence shown here is derived from an EMBL/GenBank/DDBJ whole genome shotgun (WGS) entry which is preliminary data.</text>
</comment>
<dbReference type="OrthoDB" id="5758646at2"/>
<dbReference type="STRING" id="1317117.ATO7_00245"/>
<dbReference type="AlphaFoldDB" id="A0A1Y1SF77"/>
<dbReference type="EMBL" id="AQQV01000001">
    <property type="protein sequence ID" value="ORE88258.1"/>
    <property type="molecule type" value="Genomic_DNA"/>
</dbReference>
<keyword evidence="1" id="KW-0732">Signal</keyword>
<evidence type="ECO:0000256" key="1">
    <source>
        <dbReference type="SAM" id="SignalP"/>
    </source>
</evidence>
<proteinExistence type="predicted"/>
<organism evidence="2 3">
    <name type="scientific">Oceanococcus atlanticus</name>
    <dbReference type="NCBI Taxonomy" id="1317117"/>
    <lineage>
        <taxon>Bacteria</taxon>
        <taxon>Pseudomonadati</taxon>
        <taxon>Pseudomonadota</taxon>
        <taxon>Gammaproteobacteria</taxon>
        <taxon>Chromatiales</taxon>
        <taxon>Oceanococcaceae</taxon>
        <taxon>Oceanococcus</taxon>
    </lineage>
</organism>